<name>A0ABS9UHN5_9BACL</name>
<protein>
    <submittedName>
        <fullName evidence="2">DUF1659 domain-containing protein</fullName>
    </submittedName>
</protein>
<dbReference type="Proteomes" id="UP001316087">
    <property type="component" value="Unassembled WGS sequence"/>
</dbReference>
<sequence length="72" mass="7840">MNDFGFLSSTITVYYETGLDANDEPIINGSTYRNVSNNVTAAQIQAVAQALVGLTDYTYIETVKTTKDLVAQ</sequence>
<reference evidence="2 3" key="1">
    <citation type="submission" date="2022-03" db="EMBL/GenBank/DDBJ databases">
        <authorList>
            <person name="Jo J.-H."/>
            <person name="Im W.-T."/>
        </authorList>
    </citation>
    <scope>NUCLEOTIDE SEQUENCE [LARGE SCALE GENOMIC DNA]</scope>
    <source>
        <strain evidence="2 3">MA9</strain>
    </source>
</reference>
<dbReference type="EMBL" id="JAKZFC010000007">
    <property type="protein sequence ID" value="MCH7323440.1"/>
    <property type="molecule type" value="Genomic_DNA"/>
</dbReference>
<proteinExistence type="predicted"/>
<dbReference type="Pfam" id="PF07872">
    <property type="entry name" value="DUF1659"/>
    <property type="match status" value="1"/>
</dbReference>
<feature type="domain" description="DUF1659" evidence="1">
    <location>
        <begin position="6"/>
        <end position="69"/>
    </location>
</feature>
<evidence type="ECO:0000259" key="1">
    <source>
        <dbReference type="Pfam" id="PF07872"/>
    </source>
</evidence>
<organism evidence="2 3">
    <name type="scientific">Solibacillus palustris</name>
    <dbReference type="NCBI Taxonomy" id="2908203"/>
    <lineage>
        <taxon>Bacteria</taxon>
        <taxon>Bacillati</taxon>
        <taxon>Bacillota</taxon>
        <taxon>Bacilli</taxon>
        <taxon>Bacillales</taxon>
        <taxon>Caryophanaceae</taxon>
        <taxon>Solibacillus</taxon>
    </lineage>
</organism>
<evidence type="ECO:0000313" key="3">
    <source>
        <dbReference type="Proteomes" id="UP001316087"/>
    </source>
</evidence>
<keyword evidence="3" id="KW-1185">Reference proteome</keyword>
<dbReference type="InterPro" id="IPR012454">
    <property type="entry name" value="DUF1659"/>
</dbReference>
<gene>
    <name evidence="2" type="ORF">LZ480_16315</name>
</gene>
<dbReference type="RefSeq" id="WP_241370610.1">
    <property type="nucleotide sequence ID" value="NZ_JAKZFC010000007.1"/>
</dbReference>
<accession>A0ABS9UHN5</accession>
<evidence type="ECO:0000313" key="2">
    <source>
        <dbReference type="EMBL" id="MCH7323440.1"/>
    </source>
</evidence>
<comment type="caution">
    <text evidence="2">The sequence shown here is derived from an EMBL/GenBank/DDBJ whole genome shotgun (WGS) entry which is preliminary data.</text>
</comment>